<dbReference type="GO" id="GO:0005524">
    <property type="term" value="F:ATP binding"/>
    <property type="evidence" value="ECO:0007669"/>
    <property type="project" value="UniProtKB-KW"/>
</dbReference>
<dbReference type="InterPro" id="IPR013221">
    <property type="entry name" value="Mur_ligase_cen"/>
</dbReference>
<evidence type="ECO:0000259" key="5">
    <source>
        <dbReference type="Pfam" id="PF08245"/>
    </source>
</evidence>
<dbReference type="GO" id="GO:0016881">
    <property type="term" value="F:acid-amino acid ligase activity"/>
    <property type="evidence" value="ECO:0007669"/>
    <property type="project" value="InterPro"/>
</dbReference>
<evidence type="ECO:0000256" key="2">
    <source>
        <dbReference type="ARBA" id="ARBA00022741"/>
    </source>
</evidence>
<evidence type="ECO:0000313" key="7">
    <source>
        <dbReference type="Proteomes" id="UP000176800"/>
    </source>
</evidence>
<dbReference type="InterPro" id="IPR051046">
    <property type="entry name" value="MurCDEF_CellWall_CoF430Synth"/>
</dbReference>
<evidence type="ECO:0008006" key="8">
    <source>
        <dbReference type="Google" id="ProtNLM"/>
    </source>
</evidence>
<dbReference type="Pfam" id="PF02875">
    <property type="entry name" value="Mur_ligase_C"/>
    <property type="match status" value="1"/>
</dbReference>
<keyword evidence="2" id="KW-0547">Nucleotide-binding</keyword>
<name>A0A1G2U327_9BACT</name>
<evidence type="ECO:0000313" key="6">
    <source>
        <dbReference type="EMBL" id="OHB03925.1"/>
    </source>
</evidence>
<comment type="caution">
    <text evidence="6">The sequence shown here is derived from an EMBL/GenBank/DDBJ whole genome shotgun (WGS) entry which is preliminary data.</text>
</comment>
<keyword evidence="1" id="KW-0436">Ligase</keyword>
<dbReference type="InterPro" id="IPR036615">
    <property type="entry name" value="Mur_ligase_C_dom_sf"/>
</dbReference>
<dbReference type="Gene3D" id="3.40.1190.10">
    <property type="entry name" value="Mur-like, catalytic domain"/>
    <property type="match status" value="1"/>
</dbReference>
<dbReference type="InterPro" id="IPR004101">
    <property type="entry name" value="Mur_ligase_C"/>
</dbReference>
<dbReference type="Proteomes" id="UP000176800">
    <property type="component" value="Unassembled WGS sequence"/>
</dbReference>
<feature type="domain" description="Mur ligase C-terminal" evidence="4">
    <location>
        <begin position="275"/>
        <end position="400"/>
    </location>
</feature>
<protein>
    <recommendedName>
        <fullName evidence="8">UDP-N-acetylmuramoyl-tripeptide--D-alanyl-D-alanine ligase</fullName>
    </recommendedName>
</protein>
<evidence type="ECO:0000259" key="4">
    <source>
        <dbReference type="Pfam" id="PF02875"/>
    </source>
</evidence>
<dbReference type="EMBL" id="MHWE01000012">
    <property type="protein sequence ID" value="OHB03925.1"/>
    <property type="molecule type" value="Genomic_DNA"/>
</dbReference>
<gene>
    <name evidence="6" type="ORF">A3B14_01165</name>
</gene>
<dbReference type="Pfam" id="PF08245">
    <property type="entry name" value="Mur_ligase_M"/>
    <property type="match status" value="1"/>
</dbReference>
<evidence type="ECO:0000256" key="3">
    <source>
        <dbReference type="ARBA" id="ARBA00022840"/>
    </source>
</evidence>
<evidence type="ECO:0000256" key="1">
    <source>
        <dbReference type="ARBA" id="ARBA00022598"/>
    </source>
</evidence>
<organism evidence="6 7">
    <name type="scientific">Candidatus Zambryskibacteria bacterium RIFCSPLOWO2_01_FULL_45_21</name>
    <dbReference type="NCBI Taxonomy" id="1802761"/>
    <lineage>
        <taxon>Bacteria</taxon>
        <taxon>Candidatus Zambryskiibacteriota</taxon>
    </lineage>
</organism>
<dbReference type="SUPFAM" id="SSF53244">
    <property type="entry name" value="MurD-like peptide ligases, peptide-binding domain"/>
    <property type="match status" value="1"/>
</dbReference>
<reference evidence="6 7" key="1">
    <citation type="journal article" date="2016" name="Nat. Commun.">
        <title>Thousands of microbial genomes shed light on interconnected biogeochemical processes in an aquifer system.</title>
        <authorList>
            <person name="Anantharaman K."/>
            <person name="Brown C.T."/>
            <person name="Hug L.A."/>
            <person name="Sharon I."/>
            <person name="Castelle C.J."/>
            <person name="Probst A.J."/>
            <person name="Thomas B.C."/>
            <person name="Singh A."/>
            <person name="Wilkins M.J."/>
            <person name="Karaoz U."/>
            <person name="Brodie E.L."/>
            <person name="Williams K.H."/>
            <person name="Hubbard S.S."/>
            <person name="Banfield J.F."/>
        </authorList>
    </citation>
    <scope>NUCLEOTIDE SEQUENCE [LARGE SCALE GENOMIC DNA]</scope>
</reference>
<accession>A0A1G2U327</accession>
<dbReference type="Gene3D" id="3.90.190.20">
    <property type="entry name" value="Mur ligase, C-terminal domain"/>
    <property type="match status" value="1"/>
</dbReference>
<dbReference type="AlphaFoldDB" id="A0A1G2U327"/>
<dbReference type="PANTHER" id="PTHR43024">
    <property type="entry name" value="UDP-N-ACETYLMURAMOYL-TRIPEPTIDE--D-ALANYL-D-ALANINE LIGASE"/>
    <property type="match status" value="1"/>
</dbReference>
<dbReference type="PANTHER" id="PTHR43024:SF1">
    <property type="entry name" value="UDP-N-ACETYLMURAMOYL-TRIPEPTIDE--D-ALANYL-D-ALANINE LIGASE"/>
    <property type="match status" value="1"/>
</dbReference>
<dbReference type="SUPFAM" id="SSF53623">
    <property type="entry name" value="MurD-like peptide ligases, catalytic domain"/>
    <property type="match status" value="1"/>
</dbReference>
<sequence length="433" mass="48183">MKQIFKKIIVAVLTWEARLVLAKYKPKIVAVTGSVGKTGSKDAIYCVLSKFFFVRKSEKSFNSEIGVPLAILGLPNAWSNPLLWLTNLSEGLILILFKARYPQWLVLEVGADRPGDIAGIARWLRPDIVAVTRLGKTPVHIEFFESAEELFKEKRSLIKYLKPEGSLVLNYDDEDVRKFSENFSGNIKYFGLETQADIFGSYYEINYKEKSGIKIPAGFSYKADASGLVKTVSVNGCIGRQYMYATLCALAVGLALKLDLHEMTQALSEFDPPRGRMNLISGIRDSLVIDDSYNSSPVALMEALESLKFIKSSGRKIAVLGDMLELGTHTVDAHREAGEKAGQFCDILATVGLRAQNIAMGAIEAGMKDKNIFQYENSREAGKKLKSKIAEGDIVLIKGSQGVRMERVVEAVMAHPENKEKILVRQDEEWKNR</sequence>
<dbReference type="InterPro" id="IPR036565">
    <property type="entry name" value="Mur-like_cat_sf"/>
</dbReference>
<keyword evidence="3" id="KW-0067">ATP-binding</keyword>
<feature type="domain" description="Mur ligase central" evidence="5">
    <location>
        <begin position="100"/>
        <end position="210"/>
    </location>
</feature>
<proteinExistence type="predicted"/>